<evidence type="ECO:0000313" key="7">
    <source>
        <dbReference type="Proteomes" id="UP000249590"/>
    </source>
</evidence>
<dbReference type="OrthoDB" id="9803618at2"/>
<accession>A0A8B2NU00</accession>
<dbReference type="PANTHER" id="PTHR43421:SF1">
    <property type="entry name" value="METALLOPROTEASE PMBA"/>
    <property type="match status" value="1"/>
</dbReference>
<gene>
    <name evidence="6" type="ORF">DLJ53_04120</name>
</gene>
<dbReference type="AlphaFoldDB" id="A0A8B2NU00"/>
<feature type="region of interest" description="Disordered" evidence="2">
    <location>
        <begin position="334"/>
        <end position="356"/>
    </location>
</feature>
<evidence type="ECO:0000259" key="4">
    <source>
        <dbReference type="Pfam" id="PF19289"/>
    </source>
</evidence>
<dbReference type="GO" id="GO:0008237">
    <property type="term" value="F:metallopeptidase activity"/>
    <property type="evidence" value="ECO:0007669"/>
    <property type="project" value="InterPro"/>
</dbReference>
<dbReference type="SUPFAM" id="SSF111283">
    <property type="entry name" value="Putative modulator of DNA gyrase, PmbA/TldD"/>
    <property type="match status" value="1"/>
</dbReference>
<evidence type="ECO:0000256" key="1">
    <source>
        <dbReference type="ARBA" id="ARBA00005836"/>
    </source>
</evidence>
<dbReference type="InterPro" id="IPR045569">
    <property type="entry name" value="Metalloprtase-TldD/E_C"/>
</dbReference>
<keyword evidence="7" id="KW-1185">Reference proteome</keyword>
<feature type="compositionally biased region" description="Polar residues" evidence="2">
    <location>
        <begin position="346"/>
        <end position="356"/>
    </location>
</feature>
<dbReference type="Pfam" id="PF01523">
    <property type="entry name" value="PmbA_TldD_1st"/>
    <property type="match status" value="1"/>
</dbReference>
<dbReference type="GO" id="GO:0005829">
    <property type="term" value="C:cytosol"/>
    <property type="evidence" value="ECO:0007669"/>
    <property type="project" value="TreeGrafter"/>
</dbReference>
<name>A0A8B2NU00_9HYPH</name>
<dbReference type="Pfam" id="PF19289">
    <property type="entry name" value="PmbA_TldD_3rd"/>
    <property type="match status" value="1"/>
</dbReference>
<feature type="domain" description="Metalloprotease TldD/E central" evidence="5">
    <location>
        <begin position="124"/>
        <end position="228"/>
    </location>
</feature>
<dbReference type="PANTHER" id="PTHR43421">
    <property type="entry name" value="METALLOPROTEASE PMBA"/>
    <property type="match status" value="1"/>
</dbReference>
<evidence type="ECO:0000259" key="3">
    <source>
        <dbReference type="Pfam" id="PF01523"/>
    </source>
</evidence>
<protein>
    <submittedName>
        <fullName evidence="6">Modulator protein</fullName>
    </submittedName>
</protein>
<dbReference type="InterPro" id="IPR036059">
    <property type="entry name" value="TldD/PmbA_sf"/>
</dbReference>
<dbReference type="InterPro" id="IPR002510">
    <property type="entry name" value="Metalloprtase-TldD/E_N"/>
</dbReference>
<evidence type="ECO:0000259" key="5">
    <source>
        <dbReference type="Pfam" id="PF19290"/>
    </source>
</evidence>
<evidence type="ECO:0000256" key="2">
    <source>
        <dbReference type="SAM" id="MobiDB-lite"/>
    </source>
</evidence>
<comment type="caution">
    <text evidence="6">The sequence shown here is derived from an EMBL/GenBank/DDBJ whole genome shotgun (WGS) entry which is preliminary data.</text>
</comment>
<comment type="similarity">
    <text evidence="1">Belongs to the peptidase U62 family.</text>
</comment>
<proteinExistence type="inferred from homology"/>
<dbReference type="Proteomes" id="UP000249590">
    <property type="component" value="Unassembled WGS sequence"/>
</dbReference>
<dbReference type="InterPro" id="IPR047657">
    <property type="entry name" value="PmbA"/>
</dbReference>
<sequence length="451" mass="45882">MPNPSAFSDMADLTSLAEAALDAARAAGADAADTVVAAGSSTAVTLRNGVTEEVERSEGSDIGLRVFVGARSALVGVGHVRDLADAAARAVAMAKAAPEDDTVALAPVDLLARPPFPDLDLDDGEEPDADALTTRARAMEEAMLDVAGVTNSNGVSAGARRAERVFATSTGFLGAYSATFHRQSATAIAGDGTRMERDSWSSVKRHLAELAAPEEIGRIAGERTVRRLDAQQLTTRKCAVVFEPRAASGFVGHLLGAVNGSAVARGASILAGKLGTKVMPEAITIRDDPTVPRGLASRPFDGEGLAAEPIDIVAGGTLASYILDLSTARRIGATSNGRASRGTGLPSPSSTNVSISGGSGDLQSLIEEAGSGVLVTDLIGMGANIVNGNYSRGAAGFWFENGEIAYPVAEITVAGSLVDMFAAARFADDAPGFSSVDAPSIAIAGMTIGGR</sequence>
<dbReference type="InterPro" id="IPR035068">
    <property type="entry name" value="TldD/PmbA_N"/>
</dbReference>
<evidence type="ECO:0000313" key="6">
    <source>
        <dbReference type="EMBL" id="RAI03677.1"/>
    </source>
</evidence>
<organism evidence="6 7">
    <name type="scientific">Acuticoccus sediminis</name>
    <dbReference type="NCBI Taxonomy" id="2184697"/>
    <lineage>
        <taxon>Bacteria</taxon>
        <taxon>Pseudomonadati</taxon>
        <taxon>Pseudomonadota</taxon>
        <taxon>Alphaproteobacteria</taxon>
        <taxon>Hyphomicrobiales</taxon>
        <taxon>Amorphaceae</taxon>
        <taxon>Acuticoccus</taxon>
    </lineage>
</organism>
<dbReference type="InterPro" id="IPR045570">
    <property type="entry name" value="Metalloprtase-TldD/E_cen_dom"/>
</dbReference>
<dbReference type="Pfam" id="PF19290">
    <property type="entry name" value="PmbA_TldD_2nd"/>
    <property type="match status" value="1"/>
</dbReference>
<dbReference type="Gene3D" id="3.30.2290.10">
    <property type="entry name" value="PmbA/TldD superfamily"/>
    <property type="match status" value="1"/>
</dbReference>
<feature type="domain" description="Metalloprotease TldD/E C-terminal" evidence="4">
    <location>
        <begin position="235"/>
        <end position="450"/>
    </location>
</feature>
<reference evidence="6 7" key="1">
    <citation type="submission" date="2018-05" db="EMBL/GenBank/DDBJ databases">
        <title>Acuticoccus sediminis sp. nov., isolated from deep-sea sediment of Indian Ocean.</title>
        <authorList>
            <person name="Liu X."/>
            <person name="Lai Q."/>
            <person name="Du Y."/>
            <person name="Sun F."/>
            <person name="Zhang X."/>
            <person name="Wang S."/>
            <person name="Shao Z."/>
        </authorList>
    </citation>
    <scope>NUCLEOTIDE SEQUENCE [LARGE SCALE GENOMIC DNA]</scope>
    <source>
        <strain evidence="6 7">PTG4-2</strain>
    </source>
</reference>
<dbReference type="EMBL" id="QHHQ01000001">
    <property type="protein sequence ID" value="RAI03677.1"/>
    <property type="molecule type" value="Genomic_DNA"/>
</dbReference>
<feature type="domain" description="Metalloprotease TldD/E N-terminal" evidence="3">
    <location>
        <begin position="33"/>
        <end position="94"/>
    </location>
</feature>
<dbReference type="GO" id="GO:0006508">
    <property type="term" value="P:proteolysis"/>
    <property type="evidence" value="ECO:0007669"/>
    <property type="project" value="InterPro"/>
</dbReference>